<dbReference type="AlphaFoldDB" id="A0A2A4X0P8"/>
<evidence type="ECO:0000313" key="2">
    <source>
        <dbReference type="Proteomes" id="UP000218767"/>
    </source>
</evidence>
<sequence length="248" mass="28349">MARYEITAIHSNIKIGRIPTCFFLLLLLGPIDNLAAQDILVPLSPIREYLEQEQRTNYDDLLVEFGNNKKLPKSFQLQALLALRHYPELRDTKINFIVSDVSIPLSSRPHWSSMLRSAKNRTYQVIIDSELEGPREALLLKNQPFNAQIGIIGHELAHTVYYLNRSFFGIIGDALCQLTDCRIKFERATDRRLIDYGLGWQRFDHATFVRSRISQDRASAFTAEGGDGAYMSPAEIMQIMEGHEAYSE</sequence>
<gene>
    <name evidence="1" type="ORF">COB20_12410</name>
</gene>
<dbReference type="EMBL" id="NVUL01000070">
    <property type="protein sequence ID" value="PCI75665.1"/>
    <property type="molecule type" value="Genomic_DNA"/>
</dbReference>
<accession>A0A2A4X0P8</accession>
<name>A0A2A4X0P8_9GAMM</name>
<reference evidence="2" key="1">
    <citation type="submission" date="2017-08" db="EMBL/GenBank/DDBJ databases">
        <title>A dynamic microbial community with high functional redundancy inhabits the cold, oxic subseafloor aquifer.</title>
        <authorList>
            <person name="Tully B.J."/>
            <person name="Wheat C.G."/>
            <person name="Glazer B.T."/>
            <person name="Huber J.A."/>
        </authorList>
    </citation>
    <scope>NUCLEOTIDE SEQUENCE [LARGE SCALE GENOMIC DNA]</scope>
</reference>
<proteinExistence type="predicted"/>
<dbReference type="Proteomes" id="UP000218767">
    <property type="component" value="Unassembled WGS sequence"/>
</dbReference>
<protein>
    <submittedName>
        <fullName evidence="1">Uncharacterized protein</fullName>
    </submittedName>
</protein>
<comment type="caution">
    <text evidence="1">The sequence shown here is derived from an EMBL/GenBank/DDBJ whole genome shotgun (WGS) entry which is preliminary data.</text>
</comment>
<organism evidence="1 2">
    <name type="scientific">SAR86 cluster bacterium</name>
    <dbReference type="NCBI Taxonomy" id="2030880"/>
    <lineage>
        <taxon>Bacteria</taxon>
        <taxon>Pseudomonadati</taxon>
        <taxon>Pseudomonadota</taxon>
        <taxon>Gammaproteobacteria</taxon>
        <taxon>SAR86 cluster</taxon>
    </lineage>
</organism>
<evidence type="ECO:0000313" key="1">
    <source>
        <dbReference type="EMBL" id="PCI75665.1"/>
    </source>
</evidence>